<sequence>LRSVYQTKLPLSRSKVHSVTKAAMRAMRFYKHVVMNLEKFIHKCGPEYKLPALYIMDSIIRQSKYQYGDEKDMYAPRFSKNINETFENLYKCRNDDKSKIVRVLKLWTENGIYKEDITQPLLTMGLGEGNLKILTTIKYMYFVSCS</sequence>
<dbReference type="SMART" id="SM00582">
    <property type="entry name" value="RPR"/>
    <property type="match status" value="1"/>
</dbReference>
<accession>B3S9R8</accession>
<protein>
    <recommendedName>
        <fullName evidence="2">CID domain-containing protein</fullName>
    </recommendedName>
</protein>
<dbReference type="SUPFAM" id="SSF48464">
    <property type="entry name" value="ENTH/VHS domain"/>
    <property type="match status" value="1"/>
</dbReference>
<evidence type="ECO:0000259" key="2">
    <source>
        <dbReference type="PROSITE" id="PS51391"/>
    </source>
</evidence>
<dbReference type="PANTHER" id="PTHR23140:SF4">
    <property type="entry name" value="PROTEIN CBR-NRD-1"/>
    <property type="match status" value="1"/>
</dbReference>
<dbReference type="PROSITE" id="PS51391">
    <property type="entry name" value="CID"/>
    <property type="match status" value="1"/>
</dbReference>
<evidence type="ECO:0000313" key="4">
    <source>
        <dbReference type="Proteomes" id="UP000009022"/>
    </source>
</evidence>
<feature type="domain" description="CID" evidence="2">
    <location>
        <begin position="1"/>
        <end position="129"/>
    </location>
</feature>
<dbReference type="CTD" id="6758159"/>
<dbReference type="EMBL" id="DS985259">
    <property type="protein sequence ID" value="EDV20586.1"/>
    <property type="molecule type" value="Genomic_DNA"/>
</dbReference>
<evidence type="ECO:0000313" key="3">
    <source>
        <dbReference type="EMBL" id="EDV20586.1"/>
    </source>
</evidence>
<dbReference type="STRING" id="10228.B3S9R8"/>
<dbReference type="AlphaFoldDB" id="B3S9R8"/>
<reference evidence="3 4" key="1">
    <citation type="journal article" date="2008" name="Nature">
        <title>The Trichoplax genome and the nature of placozoans.</title>
        <authorList>
            <person name="Srivastava M."/>
            <person name="Begovic E."/>
            <person name="Chapman J."/>
            <person name="Putnam N.H."/>
            <person name="Hellsten U."/>
            <person name="Kawashima T."/>
            <person name="Kuo A."/>
            <person name="Mitros T."/>
            <person name="Salamov A."/>
            <person name="Carpenter M.L."/>
            <person name="Signorovitch A.Y."/>
            <person name="Moreno M.A."/>
            <person name="Kamm K."/>
            <person name="Grimwood J."/>
            <person name="Schmutz J."/>
            <person name="Shapiro H."/>
            <person name="Grigoriev I.V."/>
            <person name="Buss L.W."/>
            <person name="Schierwater B."/>
            <person name="Dellaporta S.L."/>
            <person name="Rokhsar D.S."/>
        </authorList>
    </citation>
    <scope>NUCLEOTIDE SEQUENCE [LARGE SCALE GENOMIC DNA]</scope>
    <source>
        <strain evidence="3 4">Grell-BS-1999</strain>
    </source>
</reference>
<organism evidence="3 4">
    <name type="scientific">Trichoplax adhaerens</name>
    <name type="common">Trichoplax reptans</name>
    <dbReference type="NCBI Taxonomy" id="10228"/>
    <lineage>
        <taxon>Eukaryota</taxon>
        <taxon>Metazoa</taxon>
        <taxon>Placozoa</taxon>
        <taxon>Uniplacotomia</taxon>
        <taxon>Trichoplacea</taxon>
        <taxon>Trichoplacidae</taxon>
        <taxon>Trichoplax</taxon>
    </lineage>
</organism>
<dbReference type="GeneID" id="6758159"/>
<dbReference type="Pfam" id="PF04818">
    <property type="entry name" value="CID"/>
    <property type="match status" value="1"/>
</dbReference>
<keyword evidence="4" id="KW-1185">Reference proteome</keyword>
<dbReference type="Proteomes" id="UP000009022">
    <property type="component" value="Unassembled WGS sequence"/>
</dbReference>
<dbReference type="CDD" id="cd16983">
    <property type="entry name" value="CID_SCAF8_like"/>
    <property type="match status" value="1"/>
</dbReference>
<dbReference type="HOGENOM" id="CLU_143069_0_0_1"/>
<dbReference type="KEGG" id="tad:TRIADDRAFT_31720"/>
<feature type="non-terminal residue" evidence="3">
    <location>
        <position position="1"/>
    </location>
</feature>
<dbReference type="PANTHER" id="PTHR23140">
    <property type="entry name" value="RNA PROCESSING PROTEIN LD23810P"/>
    <property type="match status" value="1"/>
</dbReference>
<dbReference type="InterPro" id="IPR051485">
    <property type="entry name" value="SR-CTD_assoc_factor"/>
</dbReference>
<dbReference type="FunFam" id="1.25.40.90:FF:000004">
    <property type="entry name" value="splicing factor, arginine/serine-rich 15"/>
    <property type="match status" value="1"/>
</dbReference>
<dbReference type="InterPro" id="IPR008942">
    <property type="entry name" value="ENTH_VHS"/>
</dbReference>
<dbReference type="Gene3D" id="1.25.40.90">
    <property type="match status" value="1"/>
</dbReference>
<dbReference type="InterPro" id="IPR006569">
    <property type="entry name" value="CID_dom"/>
</dbReference>
<dbReference type="PhylomeDB" id="B3S9R8"/>
<dbReference type="eggNOG" id="KOG0132">
    <property type="taxonomic scope" value="Eukaryota"/>
</dbReference>
<dbReference type="GO" id="GO:0003723">
    <property type="term" value="F:RNA binding"/>
    <property type="evidence" value="ECO:0007669"/>
    <property type="project" value="UniProtKB-KW"/>
</dbReference>
<dbReference type="InParanoid" id="B3S9R8"/>
<proteinExistence type="predicted"/>
<dbReference type="OrthoDB" id="79367at2759"/>
<dbReference type="OMA" id="NEICKIV"/>
<keyword evidence="1" id="KW-0694">RNA-binding</keyword>
<gene>
    <name evidence="3" type="ORF">TRIADDRAFT_31720</name>
</gene>
<name>B3S9R8_TRIAD</name>
<evidence type="ECO:0000256" key="1">
    <source>
        <dbReference type="ARBA" id="ARBA00022884"/>
    </source>
</evidence>
<dbReference type="RefSeq" id="XP_002117012.1">
    <property type="nucleotide sequence ID" value="XM_002116976.1"/>
</dbReference>